<dbReference type="Proteomes" id="UP000226192">
    <property type="component" value="Unassembled WGS sequence"/>
</dbReference>
<feature type="chain" id="PRO_5012248331" description="Clock-controlled protein 6" evidence="3">
    <location>
        <begin position="18"/>
        <end position="189"/>
    </location>
</feature>
<keyword evidence="3" id="KW-0732">Signal</keyword>
<dbReference type="GO" id="GO:0031505">
    <property type="term" value="P:fungal-type cell wall organization"/>
    <property type="evidence" value="ECO:0007669"/>
    <property type="project" value="InterPro"/>
</dbReference>
<reference evidence="4 5" key="1">
    <citation type="submission" date="2017-06" db="EMBL/GenBank/DDBJ databases">
        <title>Ant-infecting Ophiocordyceps genomes reveal a high diversity of potential behavioral manipulation genes and a possible major role for enterotoxins.</title>
        <authorList>
            <person name="De Bekker C."/>
            <person name="Evans H.C."/>
            <person name="Brachmann A."/>
            <person name="Hughes D.P."/>
        </authorList>
    </citation>
    <scope>NUCLEOTIDE SEQUENCE [LARGE SCALE GENOMIC DNA]</scope>
    <source>
        <strain evidence="4 5">Map64</strain>
    </source>
</reference>
<feature type="transmembrane region" description="Helical" evidence="2">
    <location>
        <begin position="165"/>
        <end position="188"/>
    </location>
</feature>
<keyword evidence="2" id="KW-1133">Transmembrane helix</keyword>
<feature type="region of interest" description="Disordered" evidence="1">
    <location>
        <begin position="123"/>
        <end position="146"/>
    </location>
</feature>
<evidence type="ECO:0008006" key="6">
    <source>
        <dbReference type="Google" id="ProtNLM"/>
    </source>
</evidence>
<dbReference type="GO" id="GO:0005199">
    <property type="term" value="F:structural constituent of cell wall"/>
    <property type="evidence" value="ECO:0007669"/>
    <property type="project" value="InterPro"/>
</dbReference>
<dbReference type="EMBL" id="NJET01000004">
    <property type="protein sequence ID" value="PHH66939.1"/>
    <property type="molecule type" value="Genomic_DNA"/>
</dbReference>
<keyword evidence="5" id="KW-1185">Reference proteome</keyword>
<proteinExistence type="predicted"/>
<evidence type="ECO:0000256" key="1">
    <source>
        <dbReference type="SAM" id="MobiDB-lite"/>
    </source>
</evidence>
<protein>
    <recommendedName>
        <fullName evidence="6">Clock-controlled protein 6</fullName>
    </recommendedName>
</protein>
<sequence>MKFTAAAVLAAAAGASAHYGNNGTTVVTEVVDKYVTYCPGPTSIVHGSKTYTVTEATTLTITDCPCTITKPVMTVSSVICHTCAPSSSANPVYTPVPSSPAAPNSPAVPVPALSSGYSNGTAPAGKPSVVAPTNTPEAGVPIGTGVPPPAGGVSVTSAPTTVPTAGAAGVAALSGAGLVGLVGFVALVL</sequence>
<gene>
    <name evidence="4" type="ORF">CDD81_5291</name>
</gene>
<comment type="caution">
    <text evidence="4">The sequence shown here is derived from an EMBL/GenBank/DDBJ whole genome shotgun (WGS) entry which is preliminary data.</text>
</comment>
<dbReference type="STRING" id="1399860.A0A2C5XC68"/>
<evidence type="ECO:0000313" key="4">
    <source>
        <dbReference type="EMBL" id="PHH66939.1"/>
    </source>
</evidence>
<name>A0A2C5XC68_9HYPO</name>
<dbReference type="PANTHER" id="PTHR35523:SF1">
    <property type="entry name" value="CELL WALL PROTEIN SED1"/>
    <property type="match status" value="1"/>
</dbReference>
<dbReference type="PANTHER" id="PTHR35523">
    <property type="entry name" value="CELL WALL PROTEIN SED1"/>
    <property type="match status" value="1"/>
</dbReference>
<dbReference type="OrthoDB" id="4094614at2759"/>
<evidence type="ECO:0000256" key="3">
    <source>
        <dbReference type="SAM" id="SignalP"/>
    </source>
</evidence>
<feature type="signal peptide" evidence="3">
    <location>
        <begin position="1"/>
        <end position="17"/>
    </location>
</feature>
<accession>A0A2C5XC68</accession>
<organism evidence="4 5">
    <name type="scientific">Ophiocordyceps australis</name>
    <dbReference type="NCBI Taxonomy" id="1399860"/>
    <lineage>
        <taxon>Eukaryota</taxon>
        <taxon>Fungi</taxon>
        <taxon>Dikarya</taxon>
        <taxon>Ascomycota</taxon>
        <taxon>Pezizomycotina</taxon>
        <taxon>Sordariomycetes</taxon>
        <taxon>Hypocreomycetidae</taxon>
        <taxon>Hypocreales</taxon>
        <taxon>Ophiocordycipitaceae</taxon>
        <taxon>Ophiocordyceps</taxon>
    </lineage>
</organism>
<dbReference type="AlphaFoldDB" id="A0A2C5XC68"/>
<keyword evidence="2" id="KW-0812">Transmembrane</keyword>
<evidence type="ECO:0000256" key="2">
    <source>
        <dbReference type="SAM" id="Phobius"/>
    </source>
</evidence>
<keyword evidence="2" id="KW-0472">Membrane</keyword>
<evidence type="ECO:0000313" key="5">
    <source>
        <dbReference type="Proteomes" id="UP000226192"/>
    </source>
</evidence>
<dbReference type="InterPro" id="IPR038843">
    <property type="entry name" value="Sed1/Spi1"/>
</dbReference>
<dbReference type="GO" id="GO:0009277">
    <property type="term" value="C:fungal-type cell wall"/>
    <property type="evidence" value="ECO:0007669"/>
    <property type="project" value="TreeGrafter"/>
</dbReference>